<organism evidence="1 2">
    <name type="scientific">Rhabditophanes sp. KR3021</name>
    <dbReference type="NCBI Taxonomy" id="114890"/>
    <lineage>
        <taxon>Eukaryota</taxon>
        <taxon>Metazoa</taxon>
        <taxon>Ecdysozoa</taxon>
        <taxon>Nematoda</taxon>
        <taxon>Chromadorea</taxon>
        <taxon>Rhabditida</taxon>
        <taxon>Tylenchina</taxon>
        <taxon>Panagrolaimomorpha</taxon>
        <taxon>Strongyloidoidea</taxon>
        <taxon>Alloionematidae</taxon>
        <taxon>Rhabditophanes</taxon>
    </lineage>
</organism>
<evidence type="ECO:0000313" key="2">
    <source>
        <dbReference type="WBParaSite" id="RSKR_0000372400.1"/>
    </source>
</evidence>
<name>A0AC35TT58_9BILA</name>
<accession>A0AC35TT58</accession>
<reference evidence="2" key="1">
    <citation type="submission" date="2016-11" db="UniProtKB">
        <authorList>
            <consortium name="WormBaseParasite"/>
        </authorList>
    </citation>
    <scope>IDENTIFICATION</scope>
    <source>
        <strain evidence="2">KR3021</strain>
    </source>
</reference>
<dbReference type="WBParaSite" id="RSKR_0000372400.1">
    <property type="protein sequence ID" value="RSKR_0000372400.1"/>
    <property type="gene ID" value="RSKR_0000372400"/>
</dbReference>
<dbReference type="Proteomes" id="UP000095286">
    <property type="component" value="Unplaced"/>
</dbReference>
<proteinExistence type="predicted"/>
<evidence type="ECO:0000313" key="1">
    <source>
        <dbReference type="Proteomes" id="UP000095286"/>
    </source>
</evidence>
<protein>
    <submittedName>
        <fullName evidence="2">Non-specific serine/threonine protein kinase</fullName>
    </submittedName>
</protein>
<sequence length="917" mass="103683">MADEIVKDFKLDSVSLNKDPEEVFDIVSKIGCGSYGEVHSALHKESGHTFAIKTVKVADDLGDIIKEISIMKQCDSDFVVKYYGSYFKNSDLWIVMEYCEAGSISDIIRLRRKTLTEDEIGAVFKDALNGLSYLHGMRKIHRDIKAGNILLNRHGKAKVADFGVSGQLTDTMAKRNTVIGTPFWMAPELIREAGYDMKAPDSILSSTVSFDTILDYTNYIFNLDIWSLGITALEMCEGHPPHIEMHPMRAIFIIPTKPAPTLKNRSLWSAEFWNFTTRCLVKNPEERASSKELLEDKFILNAKGNEILLELIEDAGKILKNVQENNNALKLNKQNLIVDNKPDLTNCSTMISKVPYNNGSNLEIKDYEDGTLVDYGTNASFVDHNGGTTNYHQLQPDHTIIQQTTMDTNRRTSNIEFNGTPRPTSHLDNRTLYRNNYDAQTSKEYPMFNLNDSIEQELPESNSTNSCELNIYNSCQTFPQEWAKLSATPIFQRQSVEEVKPLPSLLASSQYTLIPNIFLPQTPAPQVSNIVSQDSSAIKSIDELNCFEFDENCSWKNIDGLLIDELDWFQGNGFMDESKLEIATGSSTKPTGYYGIVATEKQELPQNRAVLVSSIIECLSGTATLKFKYWTSPNVQLFVCIKRISQLYPDYDYCSPAIENGDPGPALVSVPDTNKEAFQIFIRAENFIFKSGNMAGGFAILDDIEFEGSLCETESMQKTLKLANRAIKTFFPSFHLQKDERPRRLKAGSINTACEVLTCNFESNDICVNYVLTGGWEITKGTFKNILRDASQDRSNFENLEGFYAFIEGPQEFSRLTTQSFILEDEVYFMFSYHKGSSLSNLKVISKLRDKAHEEIIYESPFGLFVSNSWIREGRLLTPGEYDYLAIEVTNLPKQTVIAIDEWLLLTVQKKDLYCHI</sequence>